<evidence type="ECO:0000256" key="2">
    <source>
        <dbReference type="ARBA" id="ARBA00004167"/>
    </source>
</evidence>
<accession>A0A0K9P0V7</accession>
<dbReference type="InterPro" id="IPR044600">
    <property type="entry name" value="ATL1/ATL16-like"/>
</dbReference>
<keyword evidence="7" id="KW-0479">Metal-binding</keyword>
<dbReference type="InterPro" id="IPR013083">
    <property type="entry name" value="Znf_RING/FYVE/PHD"/>
</dbReference>
<evidence type="ECO:0000256" key="6">
    <source>
        <dbReference type="ARBA" id="ARBA00022692"/>
    </source>
</evidence>
<dbReference type="AlphaFoldDB" id="A0A0K9P0V7"/>
<dbReference type="PROSITE" id="PS50089">
    <property type="entry name" value="ZF_RING_2"/>
    <property type="match status" value="1"/>
</dbReference>
<evidence type="ECO:0000256" key="11">
    <source>
        <dbReference type="ARBA" id="ARBA00022989"/>
    </source>
</evidence>
<organism evidence="15 16">
    <name type="scientific">Zostera marina</name>
    <name type="common">Eelgrass</name>
    <dbReference type="NCBI Taxonomy" id="29655"/>
    <lineage>
        <taxon>Eukaryota</taxon>
        <taxon>Viridiplantae</taxon>
        <taxon>Streptophyta</taxon>
        <taxon>Embryophyta</taxon>
        <taxon>Tracheophyta</taxon>
        <taxon>Spermatophyta</taxon>
        <taxon>Magnoliopsida</taxon>
        <taxon>Liliopsida</taxon>
        <taxon>Zosteraceae</taxon>
        <taxon>Zostera</taxon>
    </lineage>
</organism>
<dbReference type="InterPro" id="IPR001841">
    <property type="entry name" value="Znf_RING"/>
</dbReference>
<keyword evidence="8 13" id="KW-0863">Zinc-finger</keyword>
<evidence type="ECO:0000256" key="10">
    <source>
        <dbReference type="ARBA" id="ARBA00022833"/>
    </source>
</evidence>
<reference evidence="16" key="1">
    <citation type="journal article" date="2016" name="Nature">
        <title>The genome of the seagrass Zostera marina reveals angiosperm adaptation to the sea.</title>
        <authorList>
            <person name="Olsen J.L."/>
            <person name="Rouze P."/>
            <person name="Verhelst B."/>
            <person name="Lin Y.-C."/>
            <person name="Bayer T."/>
            <person name="Collen J."/>
            <person name="Dattolo E."/>
            <person name="De Paoli E."/>
            <person name="Dittami S."/>
            <person name="Maumus F."/>
            <person name="Michel G."/>
            <person name="Kersting A."/>
            <person name="Lauritano C."/>
            <person name="Lohaus R."/>
            <person name="Toepel M."/>
            <person name="Tonon T."/>
            <person name="Vanneste K."/>
            <person name="Amirebrahimi M."/>
            <person name="Brakel J."/>
            <person name="Bostroem C."/>
            <person name="Chovatia M."/>
            <person name="Grimwood J."/>
            <person name="Jenkins J.W."/>
            <person name="Jueterbock A."/>
            <person name="Mraz A."/>
            <person name="Stam W.T."/>
            <person name="Tice H."/>
            <person name="Bornberg-Bauer E."/>
            <person name="Green P.J."/>
            <person name="Pearson G.A."/>
            <person name="Procaccini G."/>
            <person name="Duarte C.M."/>
            <person name="Schmutz J."/>
            <person name="Reusch T.B.H."/>
            <person name="Van de Peer Y."/>
        </authorList>
    </citation>
    <scope>NUCLEOTIDE SEQUENCE [LARGE SCALE GENOMIC DNA]</scope>
    <source>
        <strain evidence="16">cv. Finnish</strain>
    </source>
</reference>
<evidence type="ECO:0000256" key="5">
    <source>
        <dbReference type="ARBA" id="ARBA00022679"/>
    </source>
</evidence>
<dbReference type="Gene3D" id="3.30.40.10">
    <property type="entry name" value="Zinc/RING finger domain, C3HC4 (zinc finger)"/>
    <property type="match status" value="1"/>
</dbReference>
<keyword evidence="12" id="KW-0472">Membrane</keyword>
<dbReference type="Pfam" id="PF13639">
    <property type="entry name" value="zf-RING_2"/>
    <property type="match status" value="1"/>
</dbReference>
<comment type="catalytic activity">
    <reaction evidence="1">
        <text>S-ubiquitinyl-[E2 ubiquitin-conjugating enzyme]-L-cysteine + [acceptor protein]-L-lysine = [E2 ubiquitin-conjugating enzyme]-L-cysteine + N(6)-ubiquitinyl-[acceptor protein]-L-lysine.</text>
        <dbReference type="EC" id="2.3.2.27"/>
    </reaction>
</comment>
<comment type="subcellular location">
    <subcellularLocation>
        <location evidence="2">Membrane</location>
        <topology evidence="2">Single-pass membrane protein</topology>
    </subcellularLocation>
</comment>
<keyword evidence="5" id="KW-0808">Transferase</keyword>
<dbReference type="Proteomes" id="UP000036987">
    <property type="component" value="Unassembled WGS sequence"/>
</dbReference>
<keyword evidence="11" id="KW-1133">Transmembrane helix</keyword>
<dbReference type="EC" id="2.3.2.27" evidence="4"/>
<evidence type="ECO:0000256" key="1">
    <source>
        <dbReference type="ARBA" id="ARBA00000900"/>
    </source>
</evidence>
<proteinExistence type="predicted"/>
<gene>
    <name evidence="15" type="ORF">ZOSMA_44G00860</name>
</gene>
<evidence type="ECO:0000256" key="7">
    <source>
        <dbReference type="ARBA" id="ARBA00022723"/>
    </source>
</evidence>
<dbReference type="EMBL" id="LFYR01001330">
    <property type="protein sequence ID" value="KMZ62686.1"/>
    <property type="molecule type" value="Genomic_DNA"/>
</dbReference>
<dbReference type="GO" id="GO:0008270">
    <property type="term" value="F:zinc ion binding"/>
    <property type="evidence" value="ECO:0007669"/>
    <property type="project" value="UniProtKB-KW"/>
</dbReference>
<keyword evidence="6" id="KW-0812">Transmembrane</keyword>
<dbReference type="GO" id="GO:0061630">
    <property type="term" value="F:ubiquitin protein ligase activity"/>
    <property type="evidence" value="ECO:0007669"/>
    <property type="project" value="UniProtKB-EC"/>
</dbReference>
<dbReference type="PANTHER" id="PTHR46913:SF1">
    <property type="entry name" value="RING-H2 FINGER PROTEIN ATL16"/>
    <property type="match status" value="1"/>
</dbReference>
<dbReference type="STRING" id="29655.A0A0K9P0V7"/>
<evidence type="ECO:0000256" key="8">
    <source>
        <dbReference type="ARBA" id="ARBA00022771"/>
    </source>
</evidence>
<dbReference type="OrthoDB" id="8062037at2759"/>
<evidence type="ECO:0000256" key="4">
    <source>
        <dbReference type="ARBA" id="ARBA00012483"/>
    </source>
</evidence>
<dbReference type="SMART" id="SM00184">
    <property type="entry name" value="RING"/>
    <property type="match status" value="1"/>
</dbReference>
<keyword evidence="16" id="KW-1185">Reference proteome</keyword>
<dbReference type="FunFam" id="3.30.40.10:FF:000187">
    <property type="entry name" value="E3 ubiquitin-protein ligase ATL6"/>
    <property type="match status" value="1"/>
</dbReference>
<protein>
    <recommendedName>
        <fullName evidence="4">RING-type E3 ubiquitin transferase</fullName>
        <ecNumber evidence="4">2.3.2.27</ecNumber>
    </recommendedName>
</protein>
<evidence type="ECO:0000256" key="3">
    <source>
        <dbReference type="ARBA" id="ARBA00004906"/>
    </source>
</evidence>
<name>A0A0K9P0V7_ZOSMR</name>
<evidence type="ECO:0000256" key="13">
    <source>
        <dbReference type="PROSITE-ProRule" id="PRU00175"/>
    </source>
</evidence>
<evidence type="ECO:0000313" key="16">
    <source>
        <dbReference type="Proteomes" id="UP000036987"/>
    </source>
</evidence>
<dbReference type="SUPFAM" id="SSF57850">
    <property type="entry name" value="RING/U-box"/>
    <property type="match status" value="1"/>
</dbReference>
<feature type="domain" description="RING-type" evidence="14">
    <location>
        <begin position="91"/>
        <end position="133"/>
    </location>
</feature>
<sequence>MRHFPYRFNSNPRRAHPQHLHCWYFNRRAEVSQNRRHRRRQQHQHQHVFATTNTTAAPNRGLDPGVLNSIPIFTYSESSEDETSTEHCQECAVCLCEFEEGEKGRTLPGCNHSFHVECIDMWFHSHSTCPLCRACVESAGMGDRDRDRDQFVVEMMMPADQSPFSGSVEEDVAKLSWSGLLSAGNFLRLYYGNDHRNNLGGEHRGSATITSTVV</sequence>
<keyword evidence="9" id="KW-0833">Ubl conjugation pathway</keyword>
<evidence type="ECO:0000259" key="14">
    <source>
        <dbReference type="PROSITE" id="PS50089"/>
    </source>
</evidence>
<dbReference type="PANTHER" id="PTHR46913">
    <property type="entry name" value="RING-H2 FINGER PROTEIN ATL16"/>
    <property type="match status" value="1"/>
</dbReference>
<comment type="pathway">
    <text evidence="3">Protein modification; protein ubiquitination.</text>
</comment>
<dbReference type="CDD" id="cd16461">
    <property type="entry name" value="RING-H2_EL5-like"/>
    <property type="match status" value="1"/>
</dbReference>
<dbReference type="GO" id="GO:0016567">
    <property type="term" value="P:protein ubiquitination"/>
    <property type="evidence" value="ECO:0000318"/>
    <property type="project" value="GO_Central"/>
</dbReference>
<evidence type="ECO:0000313" key="15">
    <source>
        <dbReference type="EMBL" id="KMZ62686.1"/>
    </source>
</evidence>
<evidence type="ECO:0000256" key="9">
    <source>
        <dbReference type="ARBA" id="ARBA00022786"/>
    </source>
</evidence>
<evidence type="ECO:0000256" key="12">
    <source>
        <dbReference type="ARBA" id="ARBA00023136"/>
    </source>
</evidence>
<dbReference type="GO" id="GO:0016020">
    <property type="term" value="C:membrane"/>
    <property type="evidence" value="ECO:0007669"/>
    <property type="project" value="UniProtKB-SubCell"/>
</dbReference>
<comment type="caution">
    <text evidence="15">The sequence shown here is derived from an EMBL/GenBank/DDBJ whole genome shotgun (WGS) entry which is preliminary data.</text>
</comment>
<keyword evidence="10" id="KW-0862">Zinc</keyword>